<dbReference type="AlphaFoldDB" id="A0A8B9DM31"/>
<evidence type="ECO:0000256" key="2">
    <source>
        <dbReference type="ARBA" id="ARBA00023136"/>
    </source>
</evidence>
<sequence length="426" mass="48519">ELGLNTEEMESFHSSSEDNGQSRSSVCDEPGERDDKLPKTIGLVREPTLQTEGESLSRHALPGVSVDLLAISVKETVSENDLYGRLFINRVFHITADKMFEILFTNSHFMQRFLNSRSIVDAVSTPWNRDSSGNQLRTLTYTVTINNPLCGKFTTATEKQILHKQSQKGQSYQVDAEVLTHDVPYHDYFYTVNRYCISRTSSHKCRLRVSAEVKYKKQPWGLVKSVIEKNTWGGIQENFKQLESDLLMEEYAINQSIEDTGKLVALRRRRRTLHRSLAESLPKRSSQHSSGDMGLESQGSIIGRSSCIQIFIPSIFHKVLLLLVLLNITLFLKLSKIEHAAQSLYHVQLQEENSLNISPEMVSKEEIPQYDKEQVKHVKGVLRDSIEMLEQVSLPVFPGDTLVFQQLKFSPLCQDNLFFKMFSGAN</sequence>
<comment type="subcellular location">
    <subcellularLocation>
        <location evidence="1">Membrane</location>
    </subcellularLocation>
</comment>
<dbReference type="GO" id="GO:0032366">
    <property type="term" value="P:intracellular sterol transport"/>
    <property type="evidence" value="ECO:0007669"/>
    <property type="project" value="TreeGrafter"/>
</dbReference>
<evidence type="ECO:0000256" key="1">
    <source>
        <dbReference type="ARBA" id="ARBA00004370"/>
    </source>
</evidence>
<dbReference type="GO" id="GO:0140268">
    <property type="term" value="C:endoplasmic reticulum-plasma membrane contact site"/>
    <property type="evidence" value="ECO:0007669"/>
    <property type="project" value="TreeGrafter"/>
</dbReference>
<dbReference type="PANTHER" id="PTHR23319">
    <property type="entry name" value="GRAM DOMAIN CONTAINING 1B, ISOFORM E"/>
    <property type="match status" value="1"/>
</dbReference>
<evidence type="ECO:0000256" key="3">
    <source>
        <dbReference type="SAM" id="MobiDB-lite"/>
    </source>
</evidence>
<evidence type="ECO:0000259" key="4">
    <source>
        <dbReference type="PROSITE" id="PS51778"/>
    </source>
</evidence>
<dbReference type="Ensembl" id="ENSACDT00005008801.1">
    <property type="protein sequence ID" value="ENSACDP00005007312.1"/>
    <property type="gene ID" value="ENSACDG00005005330.1"/>
</dbReference>
<feature type="region of interest" description="Disordered" evidence="3">
    <location>
        <begin position="1"/>
        <end position="55"/>
    </location>
</feature>
<organism evidence="5 6">
    <name type="scientific">Anser cygnoides</name>
    <name type="common">Swan goose</name>
    <dbReference type="NCBI Taxonomy" id="8845"/>
    <lineage>
        <taxon>Eukaryota</taxon>
        <taxon>Metazoa</taxon>
        <taxon>Chordata</taxon>
        <taxon>Craniata</taxon>
        <taxon>Vertebrata</taxon>
        <taxon>Euteleostomi</taxon>
        <taxon>Archelosauria</taxon>
        <taxon>Archosauria</taxon>
        <taxon>Dinosauria</taxon>
        <taxon>Saurischia</taxon>
        <taxon>Theropoda</taxon>
        <taxon>Coelurosauria</taxon>
        <taxon>Aves</taxon>
        <taxon>Neognathae</taxon>
        <taxon>Galloanserae</taxon>
        <taxon>Anseriformes</taxon>
        <taxon>Anatidae</taxon>
        <taxon>Anserinae</taxon>
        <taxon>Anser</taxon>
    </lineage>
</organism>
<evidence type="ECO:0000313" key="5">
    <source>
        <dbReference type="Ensembl" id="ENSACDP00005007312.1"/>
    </source>
</evidence>
<dbReference type="PROSITE" id="PS51778">
    <property type="entry name" value="VAST"/>
    <property type="match status" value="1"/>
</dbReference>
<dbReference type="Proteomes" id="UP000694521">
    <property type="component" value="Unplaced"/>
</dbReference>
<dbReference type="Pfam" id="PF16016">
    <property type="entry name" value="VASt"/>
    <property type="match status" value="1"/>
</dbReference>
<dbReference type="PANTHER" id="PTHR23319:SF1">
    <property type="entry name" value="PROTEIN ASTER-C"/>
    <property type="match status" value="1"/>
</dbReference>
<keyword evidence="6" id="KW-1185">Reference proteome</keyword>
<reference evidence="5" key="2">
    <citation type="submission" date="2025-09" db="UniProtKB">
        <authorList>
            <consortium name="Ensembl"/>
        </authorList>
    </citation>
    <scope>IDENTIFICATION</scope>
</reference>
<dbReference type="InterPro" id="IPR031968">
    <property type="entry name" value="VASt"/>
</dbReference>
<accession>A0A8B9DM31</accession>
<feature type="compositionally biased region" description="Polar residues" evidence="3">
    <location>
        <begin position="12"/>
        <end position="25"/>
    </location>
</feature>
<dbReference type="InterPro" id="IPR051482">
    <property type="entry name" value="Cholesterol_transport"/>
</dbReference>
<dbReference type="GO" id="GO:0015485">
    <property type="term" value="F:cholesterol binding"/>
    <property type="evidence" value="ECO:0007669"/>
    <property type="project" value="TreeGrafter"/>
</dbReference>
<proteinExistence type="predicted"/>
<keyword evidence="2" id="KW-0472">Membrane</keyword>
<name>A0A8B9DM31_ANSCY</name>
<feature type="region of interest" description="Disordered" evidence="3">
    <location>
        <begin position="277"/>
        <end position="296"/>
    </location>
</feature>
<dbReference type="GO" id="GO:0005886">
    <property type="term" value="C:plasma membrane"/>
    <property type="evidence" value="ECO:0007669"/>
    <property type="project" value="TreeGrafter"/>
</dbReference>
<dbReference type="GO" id="GO:0120020">
    <property type="term" value="F:cholesterol transfer activity"/>
    <property type="evidence" value="ECO:0007669"/>
    <property type="project" value="TreeGrafter"/>
</dbReference>
<feature type="domain" description="VASt" evidence="4">
    <location>
        <begin position="83"/>
        <end position="254"/>
    </location>
</feature>
<evidence type="ECO:0000313" key="6">
    <source>
        <dbReference type="Proteomes" id="UP000694521"/>
    </source>
</evidence>
<reference evidence="5" key="1">
    <citation type="submission" date="2025-08" db="UniProtKB">
        <authorList>
            <consortium name="Ensembl"/>
        </authorList>
    </citation>
    <scope>IDENTIFICATION</scope>
</reference>
<protein>
    <submittedName>
        <fullName evidence="5">GRAM domain containing 1C</fullName>
    </submittedName>
</protein>
<dbReference type="GO" id="GO:0005789">
    <property type="term" value="C:endoplasmic reticulum membrane"/>
    <property type="evidence" value="ECO:0007669"/>
    <property type="project" value="TreeGrafter"/>
</dbReference>